<reference evidence="5 6" key="1">
    <citation type="journal article" date="2017" name="J. Fish Dis.">
        <title>Comparative assessment of Vibrio virulence in marine fish larvae.</title>
        <authorList>
            <person name="Ronneseth A."/>
            <person name="Castillo D."/>
            <person name="D'Alvise P."/>
            <person name="Tonnesen O."/>
            <person name="Haugland G."/>
            <person name="Grotkjaer T."/>
            <person name="Engell-Sorensen K."/>
            <person name="Norremark L."/>
            <person name="Bergh O."/>
            <person name="Wergeland H.I."/>
            <person name="Gram L."/>
        </authorList>
    </citation>
    <scope>NUCLEOTIDE SEQUENCE [LARGE SCALE GENOMIC DNA]</scope>
    <source>
        <strain evidence="5 6">90-11-286</strain>
    </source>
</reference>
<dbReference type="EMBL" id="RDOM01000497">
    <property type="protein sequence ID" value="MBF4274716.1"/>
    <property type="molecule type" value="Genomic_DNA"/>
</dbReference>
<dbReference type="AlphaFoldDB" id="A0A191W8J6"/>
<dbReference type="SUPFAM" id="SSF53850">
    <property type="entry name" value="Periplasmic binding protein-like II"/>
    <property type="match status" value="1"/>
</dbReference>
<organism evidence="3 7">
    <name type="scientific">Vibrio anguillarum</name>
    <name type="common">Listonella anguillarum</name>
    <dbReference type="NCBI Taxonomy" id="55601"/>
    <lineage>
        <taxon>Bacteria</taxon>
        <taxon>Pseudomonadati</taxon>
        <taxon>Pseudomonadota</taxon>
        <taxon>Gammaproteobacteria</taxon>
        <taxon>Vibrionales</taxon>
        <taxon>Vibrionaceae</taxon>
        <taxon>Vibrio</taxon>
    </lineage>
</organism>
<evidence type="ECO:0000313" key="6">
    <source>
        <dbReference type="Proteomes" id="UP000078309"/>
    </source>
</evidence>
<protein>
    <submittedName>
        <fullName evidence="4">ABC transporter</fullName>
    </submittedName>
    <submittedName>
        <fullName evidence="3">Transporter substrate-binding domain-containing protein</fullName>
    </submittedName>
</protein>
<reference evidence="5" key="4">
    <citation type="submission" date="2021-05" db="EMBL/GenBank/DDBJ databases">
        <authorList>
            <person name="Kalatzis P.G."/>
            <person name="Castillo D."/>
            <person name="D'Alvise P."/>
            <person name="Middelboe M."/>
            <person name="Gram L."/>
        </authorList>
    </citation>
    <scope>NUCLEOTIDE SEQUENCE</scope>
    <source>
        <strain evidence="5">90-11-286</strain>
    </source>
</reference>
<evidence type="ECO:0000256" key="2">
    <source>
        <dbReference type="SAM" id="SignalP"/>
    </source>
</evidence>
<dbReference type="RefSeq" id="WP_019281860.1">
    <property type="nucleotide sequence ID" value="NZ_CP022102.1"/>
</dbReference>
<reference evidence="4 8" key="3">
    <citation type="journal article" date="2021" name="PeerJ">
        <title>Analysis of 44 Vibrio anguillarum genomes reveals high genetic diversity.</title>
        <authorList>
            <person name="Hansen M.J."/>
            <person name="Dalsgaard I."/>
        </authorList>
    </citation>
    <scope>NUCLEOTIDE SEQUENCE [LARGE SCALE GENOMIC DNA]</scope>
    <source>
        <strain evidence="4 8">17-16730-2A</strain>
    </source>
</reference>
<dbReference type="Proteomes" id="UP000722957">
    <property type="component" value="Unassembled WGS sequence"/>
</dbReference>
<dbReference type="EMBL" id="JAHGUI010000060">
    <property type="protein sequence ID" value="MBT2919792.1"/>
    <property type="molecule type" value="Genomic_DNA"/>
</dbReference>
<feature type="chain" id="PRO_5011378619" evidence="2">
    <location>
        <begin position="27"/>
        <end position="249"/>
    </location>
</feature>
<dbReference type="Gene3D" id="3.40.190.10">
    <property type="entry name" value="Periplasmic binding protein-like II"/>
    <property type="match status" value="2"/>
</dbReference>
<keyword evidence="2" id="KW-0732">Signal</keyword>
<evidence type="ECO:0000313" key="5">
    <source>
        <dbReference type="EMBL" id="MBT2919792.1"/>
    </source>
</evidence>
<dbReference type="EMBL" id="CP034673">
    <property type="protein sequence ID" value="AZS27310.1"/>
    <property type="molecule type" value="Genomic_DNA"/>
</dbReference>
<accession>A0A191W8J6</accession>
<dbReference type="Proteomes" id="UP000078309">
    <property type="component" value="Unassembled WGS sequence"/>
</dbReference>
<dbReference type="Proteomes" id="UP000256923">
    <property type="component" value="Chromosome 2"/>
</dbReference>
<evidence type="ECO:0000313" key="4">
    <source>
        <dbReference type="EMBL" id="MBF4274716.1"/>
    </source>
</evidence>
<dbReference type="PANTHER" id="PTHR35936">
    <property type="entry name" value="MEMBRANE-BOUND LYTIC MUREIN TRANSGLYCOSYLASE F"/>
    <property type="match status" value="1"/>
</dbReference>
<gene>
    <name evidence="3" type="ORF">DYL72_20785</name>
    <name evidence="4" type="ORF">EAY07_22465</name>
    <name evidence="5" type="ORF">PL14_14010</name>
</gene>
<comment type="similarity">
    <text evidence="1">Belongs to the bacterial solute-binding protein 3 family.</text>
</comment>
<dbReference type="PANTHER" id="PTHR35936:SF25">
    <property type="entry name" value="ABC TRANSPORTER SUBSTRATE-BINDING PROTEIN"/>
    <property type="match status" value="1"/>
</dbReference>
<evidence type="ECO:0000256" key="1">
    <source>
        <dbReference type="ARBA" id="ARBA00010333"/>
    </source>
</evidence>
<name>A0A191W8J6_VIBAN</name>
<reference evidence="3 7" key="2">
    <citation type="submission" date="2018-12" db="EMBL/GenBank/DDBJ databases">
        <title>Characterization and Draft Genome of Vibrio anguillarum J360 Marine Pathogen Isolated from an Outbreak in Lumpfish (Cyclopterus lumpus).</title>
        <authorList>
            <person name="Vasquez J.I."/>
            <person name="Cao T."/>
            <person name="Chakraborty S."/>
            <person name="Gnanagobal H."/>
            <person name="Wescot J."/>
            <person name="Boyce D."/>
            <person name="Santander J."/>
        </authorList>
    </citation>
    <scope>NUCLEOTIDE SEQUENCE [LARGE SCALE GENOMIC DNA]</scope>
    <source>
        <strain evidence="3 7">J360</strain>
    </source>
</reference>
<feature type="signal peptide" evidence="2">
    <location>
        <begin position="1"/>
        <end position="26"/>
    </location>
</feature>
<evidence type="ECO:0000313" key="7">
    <source>
        <dbReference type="Proteomes" id="UP000256923"/>
    </source>
</evidence>
<evidence type="ECO:0000313" key="8">
    <source>
        <dbReference type="Proteomes" id="UP000722957"/>
    </source>
</evidence>
<proteinExistence type="inferred from homology"/>
<evidence type="ECO:0000313" key="3">
    <source>
        <dbReference type="EMBL" id="AZS27310.1"/>
    </source>
</evidence>
<sequence>MQLLKPSLAGCALLLVSQFSSFSVKADVLTLTSLEWPPYSSPKLMQNGASIAVVSAAIQAMGHELKVEFYPWERAVYLATNDAQYAGYFPEYLFESKDILFSNSIGLGPLGFVENSATPVTWASLSDLKPYKIGVVRGYVNTEELDQMIATGELKSEAVSSDSQNLAKVGHGRISLAVIDSNVFQYLLENTPAIDPIKANLQMNSQLLVEKSLHVAFTNNPEGERWKNILNDGLSRIDVEKIMADYLSK</sequence>
<dbReference type="OrthoDB" id="5296159at2"/>